<dbReference type="Proteomes" id="UP000740926">
    <property type="component" value="Unassembled WGS sequence"/>
</dbReference>
<gene>
    <name evidence="2" type="ORF">G6F50_015334</name>
</gene>
<protein>
    <submittedName>
        <fullName evidence="2">Uncharacterized protein</fullName>
    </submittedName>
</protein>
<feature type="region of interest" description="Disordered" evidence="1">
    <location>
        <begin position="73"/>
        <end position="102"/>
    </location>
</feature>
<feature type="compositionally biased region" description="Gly residues" evidence="1">
    <location>
        <begin position="80"/>
        <end position="90"/>
    </location>
</feature>
<organism evidence="2 3">
    <name type="scientific">Rhizopus delemar</name>
    <dbReference type="NCBI Taxonomy" id="936053"/>
    <lineage>
        <taxon>Eukaryota</taxon>
        <taxon>Fungi</taxon>
        <taxon>Fungi incertae sedis</taxon>
        <taxon>Mucoromycota</taxon>
        <taxon>Mucoromycotina</taxon>
        <taxon>Mucoromycetes</taxon>
        <taxon>Mucorales</taxon>
        <taxon>Mucorineae</taxon>
        <taxon>Rhizopodaceae</taxon>
        <taxon>Rhizopus</taxon>
    </lineage>
</organism>
<feature type="region of interest" description="Disordered" evidence="1">
    <location>
        <begin position="12"/>
        <end position="37"/>
    </location>
</feature>
<dbReference type="AlphaFoldDB" id="A0A9P6XZF4"/>
<feature type="compositionally biased region" description="Low complexity" evidence="1">
    <location>
        <begin position="91"/>
        <end position="102"/>
    </location>
</feature>
<evidence type="ECO:0000313" key="2">
    <source>
        <dbReference type="EMBL" id="KAG1535331.1"/>
    </source>
</evidence>
<evidence type="ECO:0000256" key="1">
    <source>
        <dbReference type="SAM" id="MobiDB-lite"/>
    </source>
</evidence>
<comment type="caution">
    <text evidence="2">The sequence shown here is derived from an EMBL/GenBank/DDBJ whole genome shotgun (WGS) entry which is preliminary data.</text>
</comment>
<dbReference type="EMBL" id="JAANIU010008324">
    <property type="protein sequence ID" value="KAG1535331.1"/>
    <property type="molecule type" value="Genomic_DNA"/>
</dbReference>
<accession>A0A9P6XZF4</accession>
<keyword evidence="3" id="KW-1185">Reference proteome</keyword>
<sequence>MVCGYRLAGAGNAGGAGNRQPRVLRGVRGHPAGAPRAGQALAGDLRVAGQWRCRRTADQLLVRCAGRARGRGRWHLGTRPGYGQGAGAVAGQGADRQSAAVDPRAAAPAFLFAARRP</sequence>
<name>A0A9P6XZF4_9FUNG</name>
<reference evidence="2 3" key="1">
    <citation type="journal article" date="2020" name="Microb. Genom.">
        <title>Genetic diversity of clinical and environmental Mucorales isolates obtained from an investigation of mucormycosis cases among solid organ transplant recipients.</title>
        <authorList>
            <person name="Nguyen M.H."/>
            <person name="Kaul D."/>
            <person name="Muto C."/>
            <person name="Cheng S.J."/>
            <person name="Richter R.A."/>
            <person name="Bruno V.M."/>
            <person name="Liu G."/>
            <person name="Beyhan S."/>
            <person name="Sundermann A.J."/>
            <person name="Mounaud S."/>
            <person name="Pasculle A.W."/>
            <person name="Nierman W.C."/>
            <person name="Driscoll E."/>
            <person name="Cumbie R."/>
            <person name="Clancy C.J."/>
            <person name="Dupont C.L."/>
        </authorList>
    </citation>
    <scope>NUCLEOTIDE SEQUENCE [LARGE SCALE GENOMIC DNA]</scope>
    <source>
        <strain evidence="2 3">GL24</strain>
    </source>
</reference>
<evidence type="ECO:0000313" key="3">
    <source>
        <dbReference type="Proteomes" id="UP000740926"/>
    </source>
</evidence>
<proteinExistence type="predicted"/>